<evidence type="ECO:0000313" key="3">
    <source>
        <dbReference type="Proteomes" id="UP000198286"/>
    </source>
</evidence>
<protein>
    <submittedName>
        <fullName evidence="2">Hydrolase</fullName>
    </submittedName>
</protein>
<dbReference type="InterPro" id="IPR029058">
    <property type="entry name" value="AB_hydrolase_fold"/>
</dbReference>
<organism evidence="2 3">
    <name type="scientific">Mycobacterium intracellulare subsp. chimaera</name>
    <dbReference type="NCBI Taxonomy" id="222805"/>
    <lineage>
        <taxon>Bacteria</taxon>
        <taxon>Bacillati</taxon>
        <taxon>Actinomycetota</taxon>
        <taxon>Actinomycetes</taxon>
        <taxon>Mycobacteriales</taxon>
        <taxon>Mycobacteriaceae</taxon>
        <taxon>Mycobacterium</taxon>
        <taxon>Mycobacterium avium complex (MAC)</taxon>
    </lineage>
</organism>
<dbReference type="PANTHER" id="PTHR43194">
    <property type="entry name" value="HYDROLASE ALPHA/BETA FOLD FAMILY"/>
    <property type="match status" value="1"/>
</dbReference>
<dbReference type="AlphaFoldDB" id="A0A7U5RTT6"/>
<reference evidence="2 3" key="1">
    <citation type="journal article" date="2017" name="Lancet Infect. Dis.">
        <title>Global outbreak of severe Mycobacterium chimaera disease after cardiac surgery: a molecular epidemiological study.</title>
        <authorList>
            <person name="van Ingen J."/>
            <person name="Kohl T."/>
            <person name="Kranzer K."/>
            <person name="Hasse B."/>
            <person name="Keller P."/>
            <person name="Szafranska A."/>
            <person name="Hillemann D."/>
            <person name="Chand M."/>
            <person name="Schreiber P."/>
            <person name="Sommerstein R."/>
            <person name="Berger C."/>
            <person name="Genoni M."/>
            <person name="Ruegg C."/>
            <person name="Troillet N."/>
            <person name="Widmer A.F."/>
            <person name="Becker S.L."/>
            <person name="Herrmann M."/>
            <person name="Eckmanns T."/>
            <person name="Haller S."/>
            <person name="Hoeller C."/>
            <person name="Debast S.B."/>
            <person name="Wolfhagen M.J."/>
            <person name="Hopman J."/>
            <person name="Kluytmans J."/>
            <person name="Langelaar M."/>
            <person name="Notermans D.W."/>
            <person name="ten Oever J."/>
            <person name="van den Barselaar P."/>
            <person name="Vonk A.B.A."/>
            <person name="Vos M.C."/>
            <person name="Ahmed N."/>
            <person name="Brown T."/>
            <person name="Crook D."/>
            <person name="Lamagni T."/>
            <person name="Phin N."/>
            <person name="Smith E.G."/>
            <person name="Zambon M."/>
            <person name="Serr A."/>
            <person name="Goetting T."/>
            <person name="Ebner W."/>
            <person name="Thuermer A."/>
            <person name="Utpatel C."/>
            <person name="Sproer C."/>
            <person name="Bunk B."/>
            <person name="Nubel U."/>
            <person name="Bloemberg G."/>
            <person name="Bottger E."/>
            <person name="Niemann S."/>
            <person name="Wagner D."/>
            <person name="Sax H."/>
        </authorList>
    </citation>
    <scope>NUCLEOTIDE SEQUENCE [LARGE SCALE GENOMIC DNA]</scope>
    <source>
        <strain evidence="2 3">ZUERICH-2</strain>
    </source>
</reference>
<feature type="domain" description="AB hydrolase-1" evidence="1">
    <location>
        <begin position="45"/>
        <end position="291"/>
    </location>
</feature>
<dbReference type="EMBL" id="CP015267">
    <property type="protein sequence ID" value="ASL13166.1"/>
    <property type="molecule type" value="Genomic_DNA"/>
</dbReference>
<evidence type="ECO:0000259" key="1">
    <source>
        <dbReference type="Pfam" id="PF00561"/>
    </source>
</evidence>
<dbReference type="InterPro" id="IPR000073">
    <property type="entry name" value="AB_hydrolase_1"/>
</dbReference>
<gene>
    <name evidence="2" type="ORF">MYCOZU2_00710</name>
</gene>
<dbReference type="SUPFAM" id="SSF53474">
    <property type="entry name" value="alpha/beta-Hydrolases"/>
    <property type="match status" value="1"/>
</dbReference>
<dbReference type="Pfam" id="PF00561">
    <property type="entry name" value="Abhydrolase_1"/>
    <property type="match status" value="1"/>
</dbReference>
<name>A0A7U5RTT6_MYCIT</name>
<accession>A0A7U5RTT6</accession>
<dbReference type="InterPro" id="IPR050228">
    <property type="entry name" value="Carboxylesterase_BioH"/>
</dbReference>
<dbReference type="Proteomes" id="UP000198286">
    <property type="component" value="Chromosome"/>
</dbReference>
<sequence length="315" mass="34488">MAATEILDSQRPTTPDHMTIGRERIRTSDGITLVADCYRHAATHPVVLLLHGGGQNRHAWATTARRLYSHGYTVVAYDTRGHGDSDWDPSGQYDIERFVSDLISVRGHVSADSPPAVVGASLGGLIILATHLLAPPDLWAAVVLVDITPRMEFHGARRILSFMAGHPDGFGTLNDAADVIAEYNPRRARPENLDGLHKVLRQRSDGRWIWRWDPAFISSNFDVLQGNLMTGSEEFDAISGFLAEGARRITAPTLLVRGALSDVVSQETVSEFRQLVRHAETTDVTGTGHMVAGDNNDAFTAAVTDFLDRAMRTLT</sequence>
<dbReference type="GO" id="GO:0016787">
    <property type="term" value="F:hydrolase activity"/>
    <property type="evidence" value="ECO:0007669"/>
    <property type="project" value="UniProtKB-KW"/>
</dbReference>
<evidence type="ECO:0000313" key="2">
    <source>
        <dbReference type="EMBL" id="ASL13166.1"/>
    </source>
</evidence>
<dbReference type="PANTHER" id="PTHR43194:SF2">
    <property type="entry name" value="PEROXISOMAL MEMBRANE PROTEIN LPX1"/>
    <property type="match status" value="1"/>
</dbReference>
<dbReference type="Gene3D" id="3.40.50.1820">
    <property type="entry name" value="alpha/beta hydrolase"/>
    <property type="match status" value="1"/>
</dbReference>
<keyword evidence="2" id="KW-0378">Hydrolase</keyword>
<proteinExistence type="predicted"/>